<keyword evidence="2" id="KW-1185">Reference proteome</keyword>
<sequence>MEAVQELVGPSSLLVEKFATAVKNGKKFSGESVMEAVGEFAEPSSIFADKIAAAVKKGARHASEQMMEAGVAFVQSLKESKTNKV</sequence>
<accession>A0A0D5NRE5</accession>
<protein>
    <submittedName>
        <fullName evidence="1">Uncharacterized protein</fullName>
    </submittedName>
</protein>
<organism evidence="1 2">
    <name type="scientific">Paenibacillus beijingensis</name>
    <dbReference type="NCBI Taxonomy" id="1126833"/>
    <lineage>
        <taxon>Bacteria</taxon>
        <taxon>Bacillati</taxon>
        <taxon>Bacillota</taxon>
        <taxon>Bacilli</taxon>
        <taxon>Bacillales</taxon>
        <taxon>Paenibacillaceae</taxon>
        <taxon>Paenibacillus</taxon>
    </lineage>
</organism>
<reference evidence="1 2" key="1">
    <citation type="journal article" date="2015" name="J. Biotechnol.">
        <title>Complete genome sequence of Paenibacillus beijingensis 7188(T) (=DSM 24997(T)), a novel rhizobacterium from jujube garden soil.</title>
        <authorList>
            <person name="Kwak Y."/>
            <person name="Shin J.H."/>
        </authorList>
    </citation>
    <scope>NUCLEOTIDE SEQUENCE [LARGE SCALE GENOMIC DNA]</scope>
    <source>
        <strain evidence="1 2">DSM 24997</strain>
    </source>
</reference>
<evidence type="ECO:0000313" key="1">
    <source>
        <dbReference type="EMBL" id="AJY77468.1"/>
    </source>
</evidence>
<name>A0A0D5NRE5_9BACL</name>
<gene>
    <name evidence="1" type="ORF">VN24_03480</name>
</gene>
<dbReference type="EMBL" id="CP011058">
    <property type="protein sequence ID" value="AJY77468.1"/>
    <property type="molecule type" value="Genomic_DNA"/>
</dbReference>
<dbReference type="Proteomes" id="UP000032633">
    <property type="component" value="Chromosome"/>
</dbReference>
<dbReference type="HOGENOM" id="CLU_2509513_0_0_9"/>
<dbReference type="PATRIC" id="fig|1126833.4.peg.749"/>
<reference evidence="2" key="2">
    <citation type="submission" date="2015-03" db="EMBL/GenBank/DDBJ databases">
        <title>Genome sequence of Paenibacillus beijingensis strain DSM 24997T.</title>
        <authorList>
            <person name="Kwak Y."/>
            <person name="Shin J.-H."/>
        </authorList>
    </citation>
    <scope>NUCLEOTIDE SEQUENCE [LARGE SCALE GENOMIC DNA]</scope>
    <source>
        <strain evidence="2">DSM 24997</strain>
    </source>
</reference>
<proteinExistence type="predicted"/>
<evidence type="ECO:0000313" key="2">
    <source>
        <dbReference type="Proteomes" id="UP000032633"/>
    </source>
</evidence>
<dbReference type="KEGG" id="pbj:VN24_03480"/>
<dbReference type="AlphaFoldDB" id="A0A0D5NRE5"/>